<dbReference type="Proteomes" id="UP001259587">
    <property type="component" value="Unassembled WGS sequence"/>
</dbReference>
<organism evidence="1 2">
    <name type="scientific">Pseudomonas hunanensis</name>
    <dbReference type="NCBI Taxonomy" id="1247546"/>
    <lineage>
        <taxon>Bacteria</taxon>
        <taxon>Pseudomonadati</taxon>
        <taxon>Pseudomonadota</taxon>
        <taxon>Gammaproteobacteria</taxon>
        <taxon>Pseudomonadales</taxon>
        <taxon>Pseudomonadaceae</taxon>
        <taxon>Pseudomonas</taxon>
    </lineage>
</organism>
<evidence type="ECO:0000313" key="2">
    <source>
        <dbReference type="Proteomes" id="UP001259587"/>
    </source>
</evidence>
<keyword evidence="2" id="KW-1185">Reference proteome</keyword>
<name>A0ACC6K028_9PSED</name>
<dbReference type="EMBL" id="JAVDTH010000005">
    <property type="protein sequence ID" value="MDR6711785.1"/>
    <property type="molecule type" value="Genomic_DNA"/>
</dbReference>
<comment type="caution">
    <text evidence="1">The sequence shown here is derived from an EMBL/GenBank/DDBJ whole genome shotgun (WGS) entry which is preliminary data.</text>
</comment>
<reference evidence="1" key="1">
    <citation type="submission" date="2023-07" db="EMBL/GenBank/DDBJ databases">
        <title>Sorghum-associated microbial communities from plants grown in Nebraska, USA.</title>
        <authorList>
            <person name="Schachtman D."/>
        </authorList>
    </citation>
    <scope>NUCLEOTIDE SEQUENCE</scope>
    <source>
        <strain evidence="1">BE56</strain>
    </source>
</reference>
<evidence type="ECO:0000313" key="1">
    <source>
        <dbReference type="EMBL" id="MDR6711785.1"/>
    </source>
</evidence>
<protein>
    <submittedName>
        <fullName evidence="1">LEA14-like dessication related protein</fullName>
    </submittedName>
</protein>
<sequence length="159" mass="17266">MTPRLQRHLRLWLVVLLASVINACALFQAHDPLNISVIGIEPLPGQELELRMAVKIRVQNPNENAVDFNGVALNLEVNGQPLAAGVSDQRGHIGRYDEIVIVVPVSVTAFAFLRQAYGLSQVQSLQGLPYVLRGKLAGGLLGTVRFTDQGKLNLPQATP</sequence>
<accession>A0ACC6K028</accession>
<proteinExistence type="predicted"/>
<gene>
    <name evidence="1" type="ORF">J2W83_001379</name>
</gene>